<gene>
    <name evidence="10" type="primary">SKOR2</name>
</gene>
<feature type="compositionally biased region" description="Basic and acidic residues" evidence="7">
    <location>
        <begin position="343"/>
        <end position="353"/>
    </location>
</feature>
<dbReference type="InterPro" id="IPR014890">
    <property type="entry name" value="c-SKI_SMAD4-bd_dom"/>
</dbReference>
<dbReference type="GO" id="GO:0000981">
    <property type="term" value="F:DNA-binding transcription factor activity, RNA polymerase II-specific"/>
    <property type="evidence" value="ECO:0007669"/>
    <property type="project" value="TreeGrafter"/>
</dbReference>
<feature type="compositionally biased region" description="Basic and acidic residues" evidence="7">
    <location>
        <begin position="462"/>
        <end position="472"/>
    </location>
</feature>
<dbReference type="Proteomes" id="UP000515208">
    <property type="component" value="Unplaced"/>
</dbReference>
<feature type="region of interest" description="Disordered" evidence="7">
    <location>
        <begin position="462"/>
        <end position="484"/>
    </location>
</feature>
<organism evidence="9 10">
    <name type="scientific">Bison bison bison</name>
    <name type="common">North American plains bison</name>
    <dbReference type="NCBI Taxonomy" id="43346"/>
    <lineage>
        <taxon>Eukaryota</taxon>
        <taxon>Metazoa</taxon>
        <taxon>Chordata</taxon>
        <taxon>Craniata</taxon>
        <taxon>Vertebrata</taxon>
        <taxon>Euteleostomi</taxon>
        <taxon>Mammalia</taxon>
        <taxon>Eutheria</taxon>
        <taxon>Laurasiatheria</taxon>
        <taxon>Artiodactyla</taxon>
        <taxon>Ruminantia</taxon>
        <taxon>Pecora</taxon>
        <taxon>Bovidae</taxon>
        <taxon>Bovinae</taxon>
        <taxon>Bison</taxon>
    </lineage>
</organism>
<feature type="domain" description="c-SKI SMAD4-binding" evidence="8">
    <location>
        <begin position="144"/>
        <end position="236"/>
    </location>
</feature>
<dbReference type="GO" id="GO:0005667">
    <property type="term" value="C:transcription regulator complex"/>
    <property type="evidence" value="ECO:0007669"/>
    <property type="project" value="TreeGrafter"/>
</dbReference>
<evidence type="ECO:0000256" key="6">
    <source>
        <dbReference type="ARBA" id="ARBA00023242"/>
    </source>
</evidence>
<dbReference type="GO" id="GO:0000122">
    <property type="term" value="P:negative regulation of transcription by RNA polymerase II"/>
    <property type="evidence" value="ECO:0007669"/>
    <property type="project" value="TreeGrafter"/>
</dbReference>
<dbReference type="CTD" id="652991"/>
<dbReference type="OrthoDB" id="3938623at2759"/>
<dbReference type="GO" id="GO:0030514">
    <property type="term" value="P:negative regulation of BMP signaling pathway"/>
    <property type="evidence" value="ECO:0007669"/>
    <property type="project" value="TreeGrafter"/>
</dbReference>
<comment type="similarity">
    <text evidence="2">Belongs to the SKI family.</text>
</comment>
<evidence type="ECO:0000313" key="10">
    <source>
        <dbReference type="RefSeq" id="XP_010839269.1"/>
    </source>
</evidence>
<evidence type="ECO:0000256" key="1">
    <source>
        <dbReference type="ARBA" id="ARBA00004123"/>
    </source>
</evidence>
<keyword evidence="5" id="KW-0804">Transcription</keyword>
<feature type="compositionally biased region" description="Low complexity" evidence="7">
    <location>
        <begin position="354"/>
        <end position="364"/>
    </location>
</feature>
<dbReference type="GO" id="GO:0000978">
    <property type="term" value="F:RNA polymerase II cis-regulatory region sequence-specific DNA binding"/>
    <property type="evidence" value="ECO:0007669"/>
    <property type="project" value="TreeGrafter"/>
</dbReference>
<evidence type="ECO:0000256" key="4">
    <source>
        <dbReference type="ARBA" id="ARBA00023015"/>
    </source>
</evidence>
<evidence type="ECO:0000259" key="8">
    <source>
        <dbReference type="SMART" id="SM01046"/>
    </source>
</evidence>
<evidence type="ECO:0000256" key="5">
    <source>
        <dbReference type="ARBA" id="ARBA00023163"/>
    </source>
</evidence>
<dbReference type="GO" id="GO:0005737">
    <property type="term" value="C:cytoplasm"/>
    <property type="evidence" value="ECO:0007669"/>
    <property type="project" value="TreeGrafter"/>
</dbReference>
<dbReference type="GO" id="GO:0005634">
    <property type="term" value="C:nucleus"/>
    <property type="evidence" value="ECO:0007669"/>
    <property type="project" value="UniProtKB-SubCell"/>
</dbReference>
<dbReference type="InterPro" id="IPR009061">
    <property type="entry name" value="DNA-bd_dom_put_sf"/>
</dbReference>
<dbReference type="InterPro" id="IPR037000">
    <property type="entry name" value="Ski_DNA-bd_sf"/>
</dbReference>
<evidence type="ECO:0000256" key="2">
    <source>
        <dbReference type="ARBA" id="ARBA00009513"/>
    </source>
</evidence>
<dbReference type="Gene3D" id="3.10.390.10">
    <property type="entry name" value="SAND domain-like"/>
    <property type="match status" value="1"/>
</dbReference>
<accession>A0A6P3HJF5</accession>
<protein>
    <submittedName>
        <fullName evidence="10">SKI family transcriptional corepressor 2</fullName>
    </submittedName>
</protein>
<dbReference type="KEGG" id="bbis:104989332"/>
<keyword evidence="6" id="KW-0539">Nucleus</keyword>
<sequence>MASSPLPGPNDILLASPSSAFQPDALSQPRPGHANLKPNQVGQVILYGIPIVSLVIDGQERLCLAQISNTLLKNFSYNEIHNRRVALGITCVQCTPVQLEILRRAGAMPISSRRCGMITKREAERLCKSFLGENRPPKLPDNFAFDVSHECAWGCRGSFIPARYNSSRAKCIKCSYCNMYFSPNKFIFHSHRTPDAKYTQPDAANFNSWRRHLKLTDKSPQDELVFAWEDVKAMFNGGSRKRALPQPGTHPACHPLAPQPHPRGLLSPGGTSCSYPSEDSSEDEDDEEEEQEVDVEGHKPPEGEEEEDEGREPEDDEEEDEETGVLLADPLVGGGRFLQGRGLSEKGSSRDRPPAAAGPFPLALNSSRLLQEDGKLGDPGGPDLPPPPPPPLASQKPSCGLGSSPGSPVHHPSLEEQPSYKDNQKTKENNQVILSTKDDNNFSDKNKEHSFFITDSDASGDFWRERSGEHTQETNSPHSLKKDVENMGKEELQKVLFEQIDLRRRLEQEFQVLKGNTSFPVFNNFQDQMKRELAYREEMVQQLQIIPYAASLIRKEKLGAHLSKS</sequence>
<dbReference type="Pfam" id="PF08782">
    <property type="entry name" value="c-SKI_SMAD_bind"/>
    <property type="match status" value="1"/>
</dbReference>
<dbReference type="InterPro" id="IPR010919">
    <property type="entry name" value="SAND-like_dom_sf"/>
</dbReference>
<dbReference type="Pfam" id="PF02437">
    <property type="entry name" value="Ski_Sno_DHD"/>
    <property type="match status" value="1"/>
</dbReference>
<dbReference type="SMART" id="SM01046">
    <property type="entry name" value="c-SKI_SMAD_bind"/>
    <property type="match status" value="1"/>
</dbReference>
<name>A0A6P3HJF5_BISBB</name>
<dbReference type="Gene3D" id="3.10.260.20">
    <property type="entry name" value="Ski"/>
    <property type="match status" value="1"/>
</dbReference>
<dbReference type="PANTHER" id="PTHR10005">
    <property type="entry name" value="SKI ONCOGENE-RELATED"/>
    <property type="match status" value="1"/>
</dbReference>
<feature type="compositionally biased region" description="Low complexity" evidence="7">
    <location>
        <begin position="397"/>
        <end position="411"/>
    </location>
</feature>
<keyword evidence="9" id="KW-1185">Reference proteome</keyword>
<feature type="compositionally biased region" description="Basic and acidic residues" evidence="7">
    <location>
        <begin position="412"/>
        <end position="428"/>
    </location>
</feature>
<dbReference type="CDD" id="cd21080">
    <property type="entry name" value="DHD_Skor"/>
    <property type="match status" value="1"/>
</dbReference>
<feature type="compositionally biased region" description="Pro residues" evidence="7">
    <location>
        <begin position="382"/>
        <end position="392"/>
    </location>
</feature>
<evidence type="ECO:0000313" key="9">
    <source>
        <dbReference type="Proteomes" id="UP000515208"/>
    </source>
</evidence>
<dbReference type="GO" id="GO:0046332">
    <property type="term" value="F:SMAD binding"/>
    <property type="evidence" value="ECO:0007669"/>
    <property type="project" value="InterPro"/>
</dbReference>
<dbReference type="GeneID" id="104989332"/>
<dbReference type="FunFam" id="3.10.260.20:FF:000003">
    <property type="entry name" value="SKI family transcriptional corepressor 1 homolog-B-like"/>
    <property type="match status" value="1"/>
</dbReference>
<evidence type="ECO:0000256" key="3">
    <source>
        <dbReference type="ARBA" id="ARBA00022491"/>
    </source>
</evidence>
<dbReference type="RefSeq" id="XP_010839269.1">
    <property type="nucleotide sequence ID" value="XM_010840967.1"/>
</dbReference>
<evidence type="ECO:0000256" key="7">
    <source>
        <dbReference type="SAM" id="MobiDB-lite"/>
    </source>
</evidence>
<feature type="region of interest" description="Disordered" evidence="7">
    <location>
        <begin position="238"/>
        <end position="447"/>
    </location>
</feature>
<reference evidence="10" key="1">
    <citation type="submission" date="2025-08" db="UniProtKB">
        <authorList>
            <consortium name="RefSeq"/>
        </authorList>
    </citation>
    <scope>IDENTIFICATION</scope>
    <source>
        <tissue evidence="10">Blood</tissue>
    </source>
</reference>
<dbReference type="PANTHER" id="PTHR10005:SF7">
    <property type="entry name" value="SKI FAMILY TRANSCRIPTIONAL COREPRESSOR 2"/>
    <property type="match status" value="1"/>
</dbReference>
<feature type="compositionally biased region" description="Basic and acidic residues" evidence="7">
    <location>
        <begin position="436"/>
        <end position="447"/>
    </location>
</feature>
<feature type="compositionally biased region" description="Acidic residues" evidence="7">
    <location>
        <begin position="303"/>
        <end position="323"/>
    </location>
</feature>
<dbReference type="AlphaFoldDB" id="A0A6P3HJF5"/>
<proteinExistence type="inferred from homology"/>
<feature type="compositionally biased region" description="Acidic residues" evidence="7">
    <location>
        <begin position="279"/>
        <end position="294"/>
    </location>
</feature>
<dbReference type="InterPro" id="IPR023216">
    <property type="entry name" value="Tscrpt_reg_SKI_SnoN"/>
</dbReference>
<keyword evidence="3" id="KW-0678">Repressor</keyword>
<dbReference type="InterPro" id="IPR003380">
    <property type="entry name" value="SKI/SNO/DAC"/>
</dbReference>
<dbReference type="SUPFAM" id="SSF63763">
    <property type="entry name" value="SAND domain-like"/>
    <property type="match status" value="1"/>
</dbReference>
<comment type="subcellular location">
    <subcellularLocation>
        <location evidence="1">Nucleus</location>
    </subcellularLocation>
</comment>
<dbReference type="FunFam" id="3.10.390.10:FF:000001">
    <property type="entry name" value="SKI family transcriptional corepressor 1"/>
    <property type="match status" value="1"/>
</dbReference>
<dbReference type="SUPFAM" id="SSF46955">
    <property type="entry name" value="Putative DNA-binding domain"/>
    <property type="match status" value="1"/>
</dbReference>
<keyword evidence="4" id="KW-0805">Transcription regulation</keyword>